<keyword evidence="3" id="KW-0255">Endonuclease</keyword>
<accession>A0AA49GJS5</accession>
<evidence type="ECO:0000259" key="2">
    <source>
        <dbReference type="Pfam" id="PF03372"/>
    </source>
</evidence>
<dbReference type="EMBL" id="CP120682">
    <property type="protein sequence ID" value="WKN35522.1"/>
    <property type="molecule type" value="Genomic_DNA"/>
</dbReference>
<keyword evidence="1" id="KW-0472">Membrane</keyword>
<feature type="domain" description="Endonuclease/exonuclease/phosphatase" evidence="2">
    <location>
        <begin position="113"/>
        <end position="361"/>
    </location>
</feature>
<keyword evidence="3" id="KW-0378">Hydrolase</keyword>
<evidence type="ECO:0000313" key="3">
    <source>
        <dbReference type="EMBL" id="WKN35522.1"/>
    </source>
</evidence>
<dbReference type="PANTHER" id="PTHR14859:SF15">
    <property type="entry name" value="ENDONUCLEASE_EXONUCLEASE_PHOSPHATASE DOMAIN-CONTAINING PROTEIN"/>
    <property type="match status" value="1"/>
</dbReference>
<dbReference type="GO" id="GO:0006506">
    <property type="term" value="P:GPI anchor biosynthetic process"/>
    <property type="evidence" value="ECO:0007669"/>
    <property type="project" value="TreeGrafter"/>
</dbReference>
<dbReference type="AlphaFoldDB" id="A0AA49GJS5"/>
<dbReference type="SUPFAM" id="SSF56219">
    <property type="entry name" value="DNase I-like"/>
    <property type="match status" value="1"/>
</dbReference>
<dbReference type="InterPro" id="IPR036691">
    <property type="entry name" value="Endo/exonu/phosph_ase_sf"/>
</dbReference>
<gene>
    <name evidence="3" type="ORF">K4G66_24410</name>
</gene>
<dbReference type="InterPro" id="IPR051916">
    <property type="entry name" value="GPI-anchor_lipid_remodeler"/>
</dbReference>
<feature type="transmembrane region" description="Helical" evidence="1">
    <location>
        <begin position="46"/>
        <end position="68"/>
    </location>
</feature>
<dbReference type="Gene3D" id="3.60.10.10">
    <property type="entry name" value="Endonuclease/exonuclease/phosphatase"/>
    <property type="match status" value="1"/>
</dbReference>
<dbReference type="PANTHER" id="PTHR14859">
    <property type="entry name" value="CALCOFLUOR WHITE HYPERSENSITIVE PROTEIN PRECURSOR"/>
    <property type="match status" value="1"/>
</dbReference>
<keyword evidence="3" id="KW-0540">Nuclease</keyword>
<sequence>MSNFPLRSYPTPIKKINRFILLSLIITTLICFISLISPYFPATYSPLIHLFTLFIPVVFILLIIAILFSLLFRQRILAIINILLLLFGVSYFEKMWAFPKECYNAQNSDFTVITFNASFFRVLKVFSEEYYDLTANPKGQELIQYVTAQSAEIICLQEFFNDVNYEPYNVISTMQANGYDYYFLKDSKHDNGIDRGIITFSKFPIIDSGRVFLSENNYNGASFIDVEYQNSILRIINVHLESMELYFGQQNIISKARYGLRQYKRASIARNYQTQELLSFIDKSPYPILLMGDFNELPISYNLQRFSDQLGSAFQQAGSGFGTTLTTTSSVIPARIDNIFLSEGINATCLTVDQSITTSDHYPVYSTVHIKD</sequence>
<dbReference type="GO" id="GO:0004519">
    <property type="term" value="F:endonuclease activity"/>
    <property type="evidence" value="ECO:0007669"/>
    <property type="project" value="UniProtKB-KW"/>
</dbReference>
<dbReference type="GO" id="GO:0016020">
    <property type="term" value="C:membrane"/>
    <property type="evidence" value="ECO:0007669"/>
    <property type="project" value="GOC"/>
</dbReference>
<dbReference type="Pfam" id="PF03372">
    <property type="entry name" value="Exo_endo_phos"/>
    <property type="match status" value="1"/>
</dbReference>
<reference evidence="3" key="2">
    <citation type="journal article" date="2024" name="Antonie Van Leeuwenhoek">
        <title>Roseihalotalea indica gen. nov., sp. nov., a halophilic Bacteroidetes from mesopelagic Southwest Indian Ocean with higher carbohydrate metabolic potential.</title>
        <authorList>
            <person name="Chen B."/>
            <person name="Zhang M."/>
            <person name="Lin D."/>
            <person name="Ye J."/>
            <person name="Tang K."/>
        </authorList>
    </citation>
    <scope>NUCLEOTIDE SEQUENCE</scope>
    <source>
        <strain evidence="3">TK19036</strain>
    </source>
</reference>
<proteinExistence type="predicted"/>
<feature type="transmembrane region" description="Helical" evidence="1">
    <location>
        <begin position="20"/>
        <end position="40"/>
    </location>
</feature>
<protein>
    <submittedName>
        <fullName evidence="3">Endonuclease/exonuclease/phosphatase family protein</fullName>
    </submittedName>
</protein>
<keyword evidence="1" id="KW-0812">Transmembrane</keyword>
<name>A0AA49GJS5_9BACT</name>
<reference evidence="3" key="1">
    <citation type="journal article" date="2023" name="Comput. Struct. Biotechnol. J.">
        <title>Discovery of a novel marine Bacteroidetes with a rich repertoire of carbohydrate-active enzymes.</title>
        <authorList>
            <person name="Chen B."/>
            <person name="Liu G."/>
            <person name="Chen Q."/>
            <person name="Wang H."/>
            <person name="Liu L."/>
            <person name="Tang K."/>
        </authorList>
    </citation>
    <scope>NUCLEOTIDE SEQUENCE</scope>
    <source>
        <strain evidence="3">TK19036</strain>
    </source>
</reference>
<dbReference type="InterPro" id="IPR005135">
    <property type="entry name" value="Endo/exonuclease/phosphatase"/>
</dbReference>
<keyword evidence="1" id="KW-1133">Transmembrane helix</keyword>
<evidence type="ECO:0000256" key="1">
    <source>
        <dbReference type="SAM" id="Phobius"/>
    </source>
</evidence>
<feature type="transmembrane region" description="Helical" evidence="1">
    <location>
        <begin position="75"/>
        <end position="92"/>
    </location>
</feature>
<organism evidence="3">
    <name type="scientific">Roseihalotalea indica</name>
    <dbReference type="NCBI Taxonomy" id="2867963"/>
    <lineage>
        <taxon>Bacteria</taxon>
        <taxon>Pseudomonadati</taxon>
        <taxon>Bacteroidota</taxon>
        <taxon>Cytophagia</taxon>
        <taxon>Cytophagales</taxon>
        <taxon>Catalimonadaceae</taxon>
        <taxon>Roseihalotalea</taxon>
    </lineage>
</organism>